<feature type="region of interest" description="Disordered" evidence="1">
    <location>
        <begin position="47"/>
        <end position="84"/>
    </location>
</feature>
<comment type="caution">
    <text evidence="2">The sequence shown here is derived from an EMBL/GenBank/DDBJ whole genome shotgun (WGS) entry which is preliminary data.</text>
</comment>
<organism evidence="2 3">
    <name type="scientific">Hermanssonia centrifuga</name>
    <dbReference type="NCBI Taxonomy" id="98765"/>
    <lineage>
        <taxon>Eukaryota</taxon>
        <taxon>Fungi</taxon>
        <taxon>Dikarya</taxon>
        <taxon>Basidiomycota</taxon>
        <taxon>Agaricomycotina</taxon>
        <taxon>Agaricomycetes</taxon>
        <taxon>Polyporales</taxon>
        <taxon>Meruliaceae</taxon>
        <taxon>Hermanssonia</taxon>
    </lineage>
</organism>
<proteinExistence type="predicted"/>
<feature type="region of interest" description="Disordered" evidence="1">
    <location>
        <begin position="150"/>
        <end position="172"/>
    </location>
</feature>
<feature type="region of interest" description="Disordered" evidence="1">
    <location>
        <begin position="1"/>
        <end position="32"/>
    </location>
</feature>
<evidence type="ECO:0000256" key="1">
    <source>
        <dbReference type="SAM" id="MobiDB-lite"/>
    </source>
</evidence>
<dbReference type="EMBL" id="MLYV02001019">
    <property type="protein sequence ID" value="PSR74103.1"/>
    <property type="molecule type" value="Genomic_DNA"/>
</dbReference>
<dbReference type="STRING" id="98765.A0A2R6NNU8"/>
<reference evidence="2 3" key="1">
    <citation type="submission" date="2018-02" db="EMBL/GenBank/DDBJ databases">
        <title>Genome sequence of the basidiomycete white-rot fungus Phlebia centrifuga.</title>
        <authorList>
            <person name="Granchi Z."/>
            <person name="Peng M."/>
            <person name="de Vries R.P."/>
            <person name="Hilden K."/>
            <person name="Makela M.R."/>
            <person name="Grigoriev I."/>
            <person name="Riley R."/>
        </authorList>
    </citation>
    <scope>NUCLEOTIDE SEQUENCE [LARGE SCALE GENOMIC DNA]</scope>
    <source>
        <strain evidence="2 3">FBCC195</strain>
    </source>
</reference>
<name>A0A2R6NNU8_9APHY</name>
<protein>
    <submittedName>
        <fullName evidence="2">Uncharacterized protein</fullName>
    </submittedName>
</protein>
<accession>A0A2R6NNU8</accession>
<gene>
    <name evidence="2" type="ORF">PHLCEN_2v10059</name>
</gene>
<feature type="compositionally biased region" description="Basic and acidic residues" evidence="1">
    <location>
        <begin position="150"/>
        <end position="164"/>
    </location>
</feature>
<evidence type="ECO:0000313" key="3">
    <source>
        <dbReference type="Proteomes" id="UP000186601"/>
    </source>
</evidence>
<dbReference type="AlphaFoldDB" id="A0A2R6NNU8"/>
<dbReference type="Proteomes" id="UP000186601">
    <property type="component" value="Unassembled WGS sequence"/>
</dbReference>
<dbReference type="OrthoDB" id="3254913at2759"/>
<keyword evidence="3" id="KW-1185">Reference proteome</keyword>
<evidence type="ECO:0000313" key="2">
    <source>
        <dbReference type="EMBL" id="PSR74103.1"/>
    </source>
</evidence>
<sequence>MNSQGSQKRQPEDQHYLGSVPRTHHRVDQSDSDALRLFALSNVRTMHARKRSDTSYVDTDDGASILSDSPLPPLPEPRLPDLDLPQSELDLTTTFASILAESEDTHIVPEAEPEMEKVQKRASNVLKLSMENEKLKAELRAMNERLEAAERRQQELREAAERASKSNAQVAS</sequence>